<dbReference type="Pfam" id="PF03861">
    <property type="entry name" value="ANTAR"/>
    <property type="match status" value="1"/>
</dbReference>
<reference evidence="6 7" key="1">
    <citation type="journal article" date="2019" name="Emerg. Microbes Infect.">
        <title>Comprehensive subspecies identification of 175 nontuberculous mycobacteria species based on 7547 genomic profiles.</title>
        <authorList>
            <person name="Matsumoto Y."/>
            <person name="Kinjo T."/>
            <person name="Motooka D."/>
            <person name="Nabeya D."/>
            <person name="Jung N."/>
            <person name="Uechi K."/>
            <person name="Horii T."/>
            <person name="Iida T."/>
            <person name="Fujita J."/>
            <person name="Nakamura S."/>
        </authorList>
    </citation>
    <scope>NUCLEOTIDE SEQUENCE [LARGE SCALE GENOMIC DNA]</scope>
    <source>
        <strain evidence="6 7">JCM 17899</strain>
    </source>
</reference>
<proteinExistence type="predicted"/>
<protein>
    <recommendedName>
        <fullName evidence="5">ANTAR domain-containing protein</fullName>
    </recommendedName>
</protein>
<dbReference type="KEGG" id="msei:MSEDJ_09320"/>
<evidence type="ECO:0000259" key="5">
    <source>
        <dbReference type="PROSITE" id="PS50921"/>
    </source>
</evidence>
<evidence type="ECO:0000256" key="4">
    <source>
        <dbReference type="ARBA" id="ARBA00023163"/>
    </source>
</evidence>
<evidence type="ECO:0000256" key="1">
    <source>
        <dbReference type="ARBA" id="ARBA00022679"/>
    </source>
</evidence>
<accession>A0A7I7QLT1</accession>
<dbReference type="PIRSF" id="PIRSF036625">
    <property type="entry name" value="GAF_ANTAR"/>
    <property type="match status" value="1"/>
</dbReference>
<dbReference type="InterPro" id="IPR036388">
    <property type="entry name" value="WH-like_DNA-bd_sf"/>
</dbReference>
<organism evidence="6 7">
    <name type="scientific">Mycolicibacterium sediminis</name>
    <dbReference type="NCBI Taxonomy" id="1286180"/>
    <lineage>
        <taxon>Bacteria</taxon>
        <taxon>Bacillati</taxon>
        <taxon>Actinomycetota</taxon>
        <taxon>Actinomycetes</taxon>
        <taxon>Mycobacteriales</taxon>
        <taxon>Mycobacteriaceae</taxon>
        <taxon>Mycolicibacterium</taxon>
    </lineage>
</organism>
<dbReference type="InterPro" id="IPR005561">
    <property type="entry name" value="ANTAR"/>
</dbReference>
<name>A0A7I7QLT1_9MYCO</name>
<keyword evidence="1" id="KW-0808">Transferase</keyword>
<keyword evidence="7" id="KW-1185">Reference proteome</keyword>
<dbReference type="Gene3D" id="1.10.10.10">
    <property type="entry name" value="Winged helix-like DNA-binding domain superfamily/Winged helix DNA-binding domain"/>
    <property type="match status" value="1"/>
</dbReference>
<evidence type="ECO:0000313" key="7">
    <source>
        <dbReference type="Proteomes" id="UP000467193"/>
    </source>
</evidence>
<evidence type="ECO:0000313" key="6">
    <source>
        <dbReference type="EMBL" id="BBY26836.1"/>
    </source>
</evidence>
<feature type="domain" description="ANTAR" evidence="5">
    <location>
        <begin position="173"/>
        <end position="234"/>
    </location>
</feature>
<dbReference type="Proteomes" id="UP000467193">
    <property type="component" value="Chromosome"/>
</dbReference>
<dbReference type="AlphaFoldDB" id="A0A7I7QLT1"/>
<dbReference type="InterPro" id="IPR011006">
    <property type="entry name" value="CheY-like_superfamily"/>
</dbReference>
<keyword evidence="2" id="KW-0418">Kinase</keyword>
<keyword evidence="4" id="KW-0804">Transcription</keyword>
<evidence type="ECO:0000256" key="2">
    <source>
        <dbReference type="ARBA" id="ARBA00022777"/>
    </source>
</evidence>
<dbReference type="GO" id="GO:0016301">
    <property type="term" value="F:kinase activity"/>
    <property type="evidence" value="ECO:0007669"/>
    <property type="project" value="UniProtKB-KW"/>
</dbReference>
<dbReference type="SUPFAM" id="SSF52172">
    <property type="entry name" value="CheY-like"/>
    <property type="match status" value="1"/>
</dbReference>
<dbReference type="Pfam" id="PF13185">
    <property type="entry name" value="GAF_2"/>
    <property type="match status" value="1"/>
</dbReference>
<gene>
    <name evidence="6" type="ORF">MSEDJ_09320</name>
</gene>
<dbReference type="EMBL" id="AP022588">
    <property type="protein sequence ID" value="BBY26836.1"/>
    <property type="molecule type" value="Genomic_DNA"/>
</dbReference>
<dbReference type="SMART" id="SM01012">
    <property type="entry name" value="ANTAR"/>
    <property type="match status" value="1"/>
</dbReference>
<dbReference type="InterPro" id="IPR012074">
    <property type="entry name" value="GAF_ANTAR"/>
</dbReference>
<dbReference type="SUPFAM" id="SSF55781">
    <property type="entry name" value="GAF domain-like"/>
    <property type="match status" value="1"/>
</dbReference>
<dbReference type="PROSITE" id="PS50921">
    <property type="entry name" value="ANTAR"/>
    <property type="match status" value="1"/>
</dbReference>
<sequence>MRGTRAGKLPLVSQPRPQDLAHKMAELARSVAVPRTTEDIFAEVTKAAVELIPGADAAGILLIRKGGKFESHAGTTDLPHRLDELQHRFQEGPCMDAALAEVVVRTDDFRRETRWPSYSAAVQEFGVFSGLSFRLYTKDRTAGALNLFGFQPTEWDADRQTIGTVLAAHAAAAILSSQQGEQLQSALMSRDRIGQAKGIIMERFGIDDIQAFDMLRQLSQEGNAKLVDVVQRVIDTRGR</sequence>
<keyword evidence="3" id="KW-0805">Transcription regulation</keyword>
<dbReference type="Gene3D" id="3.30.450.40">
    <property type="match status" value="1"/>
</dbReference>
<dbReference type="GO" id="GO:0003723">
    <property type="term" value="F:RNA binding"/>
    <property type="evidence" value="ECO:0007669"/>
    <property type="project" value="InterPro"/>
</dbReference>
<dbReference type="InterPro" id="IPR003018">
    <property type="entry name" value="GAF"/>
</dbReference>
<dbReference type="InterPro" id="IPR029016">
    <property type="entry name" value="GAF-like_dom_sf"/>
</dbReference>
<evidence type="ECO:0000256" key="3">
    <source>
        <dbReference type="ARBA" id="ARBA00023015"/>
    </source>
</evidence>